<dbReference type="EMBL" id="JAGKSQ010000002">
    <property type="protein sequence ID" value="MBP3950677.1"/>
    <property type="molecule type" value="Genomic_DNA"/>
</dbReference>
<dbReference type="GO" id="GO:0003676">
    <property type="term" value="F:nucleic acid binding"/>
    <property type="evidence" value="ECO:0007669"/>
    <property type="project" value="InterPro"/>
</dbReference>
<dbReference type="Pfam" id="PF13482">
    <property type="entry name" value="RNase_H_2"/>
    <property type="match status" value="1"/>
</dbReference>
<feature type="domain" description="YprB ribonuclease H-like" evidence="1">
    <location>
        <begin position="106"/>
        <end position="276"/>
    </location>
</feature>
<accession>A0A940WUG3</accession>
<gene>
    <name evidence="2" type="ORF">J7W16_05980</name>
</gene>
<dbReference type="InterPro" id="IPR038720">
    <property type="entry name" value="YprB_RNase_H-like_dom"/>
</dbReference>
<evidence type="ECO:0000313" key="3">
    <source>
        <dbReference type="Proteomes" id="UP000678228"/>
    </source>
</evidence>
<evidence type="ECO:0000259" key="1">
    <source>
        <dbReference type="Pfam" id="PF13482"/>
    </source>
</evidence>
<dbReference type="RefSeq" id="WP_210596361.1">
    <property type="nucleotide sequence ID" value="NZ_JAGKSQ010000002.1"/>
</dbReference>
<dbReference type="PANTHER" id="PTHR38462:SF1">
    <property type="entry name" value="YPRB RIBONUCLEASE H-LIKE DOMAIN-CONTAINING PROTEIN"/>
    <property type="match status" value="1"/>
</dbReference>
<organism evidence="2 3">
    <name type="scientific">Halalkalibacter suaedae</name>
    <dbReference type="NCBI Taxonomy" id="2822140"/>
    <lineage>
        <taxon>Bacteria</taxon>
        <taxon>Bacillati</taxon>
        <taxon>Bacillota</taxon>
        <taxon>Bacilli</taxon>
        <taxon>Bacillales</taxon>
        <taxon>Bacillaceae</taxon>
        <taxon>Halalkalibacter</taxon>
    </lineage>
</organism>
<dbReference type="InterPro" id="IPR036397">
    <property type="entry name" value="RNaseH_sf"/>
</dbReference>
<protein>
    <submittedName>
        <fullName evidence="2">Ribonuclease H-like domain-containing protein</fullName>
    </submittedName>
</protein>
<dbReference type="AlphaFoldDB" id="A0A940WUG3"/>
<dbReference type="Proteomes" id="UP000678228">
    <property type="component" value="Unassembled WGS sequence"/>
</dbReference>
<proteinExistence type="predicted"/>
<sequence>MLKNKLARMKKHMGIEEKKDKEPKIELAPSETRTESLPFEKEWAEIGAFPFWFEDQYIWIREKSYPLSDFHGCYQYKQLISVVSRWQNHKYSHSLSAKDRQPEDLIFFDTETTGLSSGAGNTIFLLGYCQLKHDRIIVKQYFLPGPEAEVALYHYFLTDVGSTGNLVTYNGKAFDWPQVKTRHTFVREQVPKLPKFGHFDLLHASRRLWKDSLPSCKLSIVEKEQLDVNRVEDTPSYLVPMLYFDYLHDPNPEYIQGILDHHEWDVLSLMSLYIHLSLLILGELKASNKERYEIARWYEAIGERGASTLHYKELIDLKDGIGASSLVAYAKICKQEQRFEEALDMYKKAVEEEAVRFEAAVECAKLLEHQFKDPQQALVYTEIAFGTLREEILEEELVKRKERLERKSHVFPGEAQ</sequence>
<reference evidence="2" key="1">
    <citation type="submission" date="2021-03" db="EMBL/GenBank/DDBJ databases">
        <title>Bacillus suaedae sp. nov., isolated from Suaeda aralocaspica.</title>
        <authorList>
            <person name="Lei R.F.R."/>
        </authorList>
    </citation>
    <scope>NUCLEOTIDE SEQUENCE</scope>
    <source>
        <strain evidence="2">YZJH907-2</strain>
    </source>
</reference>
<keyword evidence="3" id="KW-1185">Reference proteome</keyword>
<dbReference type="SUPFAM" id="SSF53098">
    <property type="entry name" value="Ribonuclease H-like"/>
    <property type="match status" value="1"/>
</dbReference>
<comment type="caution">
    <text evidence="2">The sequence shown here is derived from an EMBL/GenBank/DDBJ whole genome shotgun (WGS) entry which is preliminary data.</text>
</comment>
<name>A0A940WUG3_9BACI</name>
<dbReference type="Gene3D" id="3.30.420.10">
    <property type="entry name" value="Ribonuclease H-like superfamily/Ribonuclease H"/>
    <property type="match status" value="1"/>
</dbReference>
<evidence type="ECO:0000313" key="2">
    <source>
        <dbReference type="EMBL" id="MBP3950677.1"/>
    </source>
</evidence>
<dbReference type="InterPro" id="IPR012337">
    <property type="entry name" value="RNaseH-like_sf"/>
</dbReference>
<dbReference type="PANTHER" id="PTHR38462">
    <property type="entry name" value="EXONUCLEASE-LIKE PROTEIN"/>
    <property type="match status" value="1"/>
</dbReference>